<evidence type="ECO:0000313" key="3">
    <source>
        <dbReference type="Proteomes" id="UP000044136"/>
    </source>
</evidence>
<evidence type="ECO:0000313" key="2">
    <source>
        <dbReference type="EMBL" id="CDZ99009.1"/>
    </source>
</evidence>
<dbReference type="eggNOG" id="COG0639">
    <property type="taxonomic scope" value="Bacteria"/>
</dbReference>
<dbReference type="HOGENOM" id="CLU_023125_4_0_9"/>
<dbReference type="OrthoDB" id="384253at2"/>
<dbReference type="Pfam" id="PF00149">
    <property type="entry name" value="Metallophos"/>
    <property type="match status" value="1"/>
</dbReference>
<dbReference type="GO" id="GO:0008803">
    <property type="term" value="F:bis(5'-nucleosyl)-tetraphosphatase (symmetrical) activity"/>
    <property type="evidence" value="ECO:0007669"/>
    <property type="project" value="TreeGrafter"/>
</dbReference>
<dbReference type="PANTHER" id="PTHR42850">
    <property type="entry name" value="METALLOPHOSPHOESTERASE"/>
    <property type="match status" value="1"/>
</dbReference>
<reference evidence="2 3" key="1">
    <citation type="submission" date="2014-07" db="EMBL/GenBank/DDBJ databases">
        <authorList>
            <person name="Urmite Genomes Urmite Genomes"/>
        </authorList>
    </citation>
    <scope>NUCLEOTIDE SEQUENCE [LARGE SCALE GENOMIC DNA]</scope>
    <source>
        <strain evidence="2 3">13MG44_air</strain>
    </source>
</reference>
<dbReference type="GO" id="GO:0016791">
    <property type="term" value="F:phosphatase activity"/>
    <property type="evidence" value="ECO:0007669"/>
    <property type="project" value="TreeGrafter"/>
</dbReference>
<protein>
    <submittedName>
        <fullName evidence="2">Serine/threonine-protein phosphatase 1</fullName>
    </submittedName>
</protein>
<dbReference type="Proteomes" id="UP000044136">
    <property type="component" value="Unassembled WGS sequence"/>
</dbReference>
<keyword evidence="3" id="KW-1185">Reference proteome</keyword>
<dbReference type="InterPro" id="IPR004843">
    <property type="entry name" value="Calcineurin-like_PHP"/>
</dbReference>
<accession>A0A078LYD5</accession>
<dbReference type="CDD" id="cd00144">
    <property type="entry name" value="MPP_PPP_family"/>
    <property type="match status" value="1"/>
</dbReference>
<dbReference type="InterPro" id="IPR029052">
    <property type="entry name" value="Metallo-depent_PP-like"/>
</dbReference>
<name>A0A078LYD5_9STAP</name>
<sequence length="234" mass="27380">MQRTLIISDIHGELKLFNKLLKKIKYNADKDQLILLGDYIDRGPDSKGVLDRVMALKKQGAIVLKGNHDDMMIAAVDNKPDAWKRWERAGALSTLESYNSSIKSMELPESDEFKEHVAFIREMDYFYEQDNYIFVHAGIRPDILFEENERHTFLWIRELFYEKYSDYKTVVFGHTPVSIIRKKKNHNIYFGENNIIGIDGAATYGGQLNCLELPSRKTYHVRKKCLSKIFKRKH</sequence>
<dbReference type="GO" id="GO:0110154">
    <property type="term" value="P:RNA decapping"/>
    <property type="evidence" value="ECO:0007669"/>
    <property type="project" value="TreeGrafter"/>
</dbReference>
<dbReference type="PANTHER" id="PTHR42850:SF4">
    <property type="entry name" value="ZINC-DEPENDENT ENDOPOLYPHOSPHATASE"/>
    <property type="match status" value="1"/>
</dbReference>
<dbReference type="RefSeq" id="WP_035807439.1">
    <property type="nucleotide sequence ID" value="NZ_CCSE01000001.1"/>
</dbReference>
<evidence type="ECO:0000259" key="1">
    <source>
        <dbReference type="Pfam" id="PF00149"/>
    </source>
</evidence>
<organism evidence="2 3">
    <name type="scientific">Jeotgalicoccus saudimassiliensis</name>
    <dbReference type="NCBI Taxonomy" id="1461582"/>
    <lineage>
        <taxon>Bacteria</taxon>
        <taxon>Bacillati</taxon>
        <taxon>Bacillota</taxon>
        <taxon>Bacilli</taxon>
        <taxon>Bacillales</taxon>
        <taxon>Staphylococcaceae</taxon>
        <taxon>Jeotgalicoccus</taxon>
    </lineage>
</organism>
<gene>
    <name evidence="2" type="primary">pphA</name>
    <name evidence="2" type="ORF">BN1048_00128</name>
</gene>
<dbReference type="STRING" id="1461582.BN1048_00128"/>
<dbReference type="Gene3D" id="3.60.21.10">
    <property type="match status" value="1"/>
</dbReference>
<proteinExistence type="predicted"/>
<feature type="domain" description="Calcineurin-like phosphoesterase" evidence="1">
    <location>
        <begin position="3"/>
        <end position="194"/>
    </location>
</feature>
<dbReference type="EMBL" id="CCSE01000001">
    <property type="protein sequence ID" value="CDZ99009.1"/>
    <property type="molecule type" value="Genomic_DNA"/>
</dbReference>
<dbReference type="InterPro" id="IPR050126">
    <property type="entry name" value="Ap4A_hydrolase"/>
</dbReference>
<dbReference type="GO" id="GO:0005737">
    <property type="term" value="C:cytoplasm"/>
    <property type="evidence" value="ECO:0007669"/>
    <property type="project" value="TreeGrafter"/>
</dbReference>
<dbReference type="SUPFAM" id="SSF56300">
    <property type="entry name" value="Metallo-dependent phosphatases"/>
    <property type="match status" value="1"/>
</dbReference>
<dbReference type="AlphaFoldDB" id="A0A078LYD5"/>